<evidence type="ECO:0000259" key="15">
    <source>
        <dbReference type="PROSITE" id="PS50222"/>
    </source>
</evidence>
<evidence type="ECO:0000256" key="13">
    <source>
        <dbReference type="ARBA" id="ARBA00023315"/>
    </source>
</evidence>
<evidence type="ECO:0000256" key="10">
    <source>
        <dbReference type="ARBA" id="ARBA00023136"/>
    </source>
</evidence>
<dbReference type="GO" id="GO:0016020">
    <property type="term" value="C:membrane"/>
    <property type="evidence" value="ECO:0007669"/>
    <property type="project" value="UniProtKB-SubCell"/>
</dbReference>
<dbReference type="SMART" id="SM00054">
    <property type="entry name" value="EFh"/>
    <property type="match status" value="4"/>
</dbReference>
<dbReference type="GO" id="GO:0042171">
    <property type="term" value="F:lysophosphatidic acid acyltransferase activity"/>
    <property type="evidence" value="ECO:0007669"/>
    <property type="project" value="TreeGrafter"/>
</dbReference>
<dbReference type="InterPro" id="IPR002123">
    <property type="entry name" value="Plipid/glycerol_acylTrfase"/>
</dbReference>
<evidence type="ECO:0000256" key="14">
    <source>
        <dbReference type="SAM" id="Phobius"/>
    </source>
</evidence>
<dbReference type="PANTHER" id="PTHR23063:SF52">
    <property type="entry name" value="LYSOPHOSPHATIDYLCHOLINE ACYLTRANSFERASE"/>
    <property type="match status" value="1"/>
</dbReference>
<dbReference type="PROSITE" id="PS00018">
    <property type="entry name" value="EF_HAND_1"/>
    <property type="match status" value="2"/>
</dbReference>
<dbReference type="UniPathway" id="UPA00085"/>
<dbReference type="Pfam" id="PF01553">
    <property type="entry name" value="Acyltransferase"/>
    <property type="match status" value="1"/>
</dbReference>
<keyword evidence="5" id="KW-0808">Transferase</keyword>
<dbReference type="InterPro" id="IPR018247">
    <property type="entry name" value="EF_Hand_1_Ca_BS"/>
</dbReference>
<name>A0A7S4N6S9_9STRA</name>
<dbReference type="GO" id="GO:0005509">
    <property type="term" value="F:calcium ion binding"/>
    <property type="evidence" value="ECO:0007669"/>
    <property type="project" value="InterPro"/>
</dbReference>
<feature type="domain" description="EF-hand" evidence="15">
    <location>
        <begin position="429"/>
        <end position="464"/>
    </location>
</feature>
<dbReference type="GO" id="GO:0005783">
    <property type="term" value="C:endoplasmic reticulum"/>
    <property type="evidence" value="ECO:0007669"/>
    <property type="project" value="TreeGrafter"/>
</dbReference>
<dbReference type="CDD" id="cd00051">
    <property type="entry name" value="EFh"/>
    <property type="match status" value="1"/>
</dbReference>
<keyword evidence="4" id="KW-0444">Lipid biosynthesis</keyword>
<accession>A0A7S4N6S9</accession>
<keyword evidence="7" id="KW-0106">Calcium</keyword>
<sequence>MTLCGPILLPSRAVAMGTFVLLASILSSVAVAGLPRKKFECGSTAPLSWWRRAFLAPVRLLLRLALFSMGYLYIEEEGKRAPLKESPIVVANHLGPIEPLILAVRTGGMPVSKIENMSLPFFGAVAKLFLPILVDRNDDNSRKAVAAEIESRARRAADGTFRGPVFLFPEGTTTNGTSVITFKAGAFAPRLPVQPVVVRFPHAPGHFAPIWTAVSPSLPELFFRMLCEPVNRCKISWLPVASPVGEEEKTGDWPGPKLYASRVQTIVADAMGGTTTRFAFEDVRLMNRAKQLVGKRSALATSGAAIEFKSMQEELVDLNLDDAMRYLQRFSEADRSGSGNLTLEEFEAAFGDRMSSETLRRVFDLLDDDRSGRLDFREFLVGASLLHASSEKMLEDALQFCFTVFDTKNEGKLDFRDAQRILRVVHSDVEEEALRKTFDSMDENGNGFLDKEEFVNWVKRNEETLPAIRELLFV</sequence>
<dbReference type="SUPFAM" id="SSF69593">
    <property type="entry name" value="Glycerol-3-phosphate (1)-acyltransferase"/>
    <property type="match status" value="1"/>
</dbReference>
<comment type="pathway">
    <text evidence="2">Lipid metabolism; phospholipid metabolism.</text>
</comment>
<keyword evidence="10 14" id="KW-0472">Membrane</keyword>
<feature type="transmembrane region" description="Helical" evidence="14">
    <location>
        <begin position="54"/>
        <end position="74"/>
    </location>
</feature>
<dbReference type="PANTHER" id="PTHR23063">
    <property type="entry name" value="PHOSPHOLIPID ACYLTRANSFERASE"/>
    <property type="match status" value="1"/>
</dbReference>
<evidence type="ECO:0000313" key="16">
    <source>
        <dbReference type="EMBL" id="CAE2268894.1"/>
    </source>
</evidence>
<comment type="subcellular location">
    <subcellularLocation>
        <location evidence="1">Membrane</location>
    </subcellularLocation>
</comment>
<dbReference type="SMART" id="SM00563">
    <property type="entry name" value="PlsC"/>
    <property type="match status" value="1"/>
</dbReference>
<evidence type="ECO:0000256" key="5">
    <source>
        <dbReference type="ARBA" id="ARBA00022679"/>
    </source>
</evidence>
<keyword evidence="11" id="KW-0594">Phospholipid biosynthesis</keyword>
<keyword evidence="13" id="KW-0012">Acyltransferase</keyword>
<dbReference type="InterPro" id="IPR045252">
    <property type="entry name" value="LPCAT1-like"/>
</dbReference>
<evidence type="ECO:0000256" key="4">
    <source>
        <dbReference type="ARBA" id="ARBA00022516"/>
    </source>
</evidence>
<feature type="domain" description="EF-hand" evidence="15">
    <location>
        <begin position="354"/>
        <end position="389"/>
    </location>
</feature>
<evidence type="ECO:0000256" key="8">
    <source>
        <dbReference type="ARBA" id="ARBA00022989"/>
    </source>
</evidence>
<dbReference type="InterPro" id="IPR002048">
    <property type="entry name" value="EF_hand_dom"/>
</dbReference>
<dbReference type="EMBL" id="HBKQ01044587">
    <property type="protein sequence ID" value="CAE2268894.1"/>
    <property type="molecule type" value="Transcribed_RNA"/>
</dbReference>
<keyword evidence="6 14" id="KW-0812">Transmembrane</keyword>
<dbReference type="CDD" id="cd07991">
    <property type="entry name" value="LPLAT_LPCAT1-like"/>
    <property type="match status" value="1"/>
</dbReference>
<keyword evidence="12" id="KW-1208">Phospholipid metabolism</keyword>
<dbReference type="GO" id="GO:0008374">
    <property type="term" value="F:O-acyltransferase activity"/>
    <property type="evidence" value="ECO:0007669"/>
    <property type="project" value="InterPro"/>
</dbReference>
<dbReference type="GO" id="GO:0008654">
    <property type="term" value="P:phospholipid biosynthetic process"/>
    <property type="evidence" value="ECO:0007669"/>
    <property type="project" value="UniProtKB-KW"/>
</dbReference>
<dbReference type="Gene3D" id="1.10.238.10">
    <property type="entry name" value="EF-hand"/>
    <property type="match status" value="1"/>
</dbReference>
<dbReference type="InterPro" id="IPR011992">
    <property type="entry name" value="EF-hand-dom_pair"/>
</dbReference>
<evidence type="ECO:0000256" key="3">
    <source>
        <dbReference type="ARBA" id="ARBA00008655"/>
    </source>
</evidence>
<keyword evidence="9" id="KW-0443">Lipid metabolism</keyword>
<comment type="similarity">
    <text evidence="3">Belongs to the 1-acyl-sn-glycerol-3-phosphate acyltransferase family.</text>
</comment>
<organism evidence="16">
    <name type="scientific">Odontella aurita</name>
    <dbReference type="NCBI Taxonomy" id="265563"/>
    <lineage>
        <taxon>Eukaryota</taxon>
        <taxon>Sar</taxon>
        <taxon>Stramenopiles</taxon>
        <taxon>Ochrophyta</taxon>
        <taxon>Bacillariophyta</taxon>
        <taxon>Mediophyceae</taxon>
        <taxon>Biddulphiophycidae</taxon>
        <taxon>Eupodiscales</taxon>
        <taxon>Odontellaceae</taxon>
        <taxon>Odontella</taxon>
    </lineage>
</organism>
<dbReference type="SUPFAM" id="SSF47473">
    <property type="entry name" value="EF-hand"/>
    <property type="match status" value="1"/>
</dbReference>
<reference evidence="16" key="1">
    <citation type="submission" date="2021-01" db="EMBL/GenBank/DDBJ databases">
        <authorList>
            <person name="Corre E."/>
            <person name="Pelletier E."/>
            <person name="Niang G."/>
            <person name="Scheremetjew M."/>
            <person name="Finn R."/>
            <person name="Kale V."/>
            <person name="Holt S."/>
            <person name="Cochrane G."/>
            <person name="Meng A."/>
            <person name="Brown T."/>
            <person name="Cohen L."/>
        </authorList>
    </citation>
    <scope>NUCLEOTIDE SEQUENCE</scope>
    <source>
        <strain evidence="16">Isolate 1302-5</strain>
    </source>
</reference>
<feature type="transmembrane region" description="Helical" evidence="14">
    <location>
        <begin position="12"/>
        <end position="34"/>
    </location>
</feature>
<proteinExistence type="inferred from homology"/>
<keyword evidence="8 14" id="KW-1133">Transmembrane helix</keyword>
<dbReference type="Pfam" id="PF13499">
    <property type="entry name" value="EF-hand_7"/>
    <property type="match status" value="2"/>
</dbReference>
<evidence type="ECO:0000256" key="7">
    <source>
        <dbReference type="ARBA" id="ARBA00022837"/>
    </source>
</evidence>
<evidence type="ECO:0000256" key="6">
    <source>
        <dbReference type="ARBA" id="ARBA00022692"/>
    </source>
</evidence>
<dbReference type="AlphaFoldDB" id="A0A7S4N6S9"/>
<feature type="domain" description="EF-hand" evidence="15">
    <location>
        <begin position="393"/>
        <end position="428"/>
    </location>
</feature>
<dbReference type="PROSITE" id="PS50222">
    <property type="entry name" value="EF_HAND_2"/>
    <property type="match status" value="3"/>
</dbReference>
<evidence type="ECO:0000256" key="1">
    <source>
        <dbReference type="ARBA" id="ARBA00004370"/>
    </source>
</evidence>
<evidence type="ECO:0000256" key="12">
    <source>
        <dbReference type="ARBA" id="ARBA00023264"/>
    </source>
</evidence>
<protein>
    <recommendedName>
        <fullName evidence="15">EF-hand domain-containing protein</fullName>
    </recommendedName>
</protein>
<evidence type="ECO:0000256" key="11">
    <source>
        <dbReference type="ARBA" id="ARBA00023209"/>
    </source>
</evidence>
<evidence type="ECO:0000256" key="2">
    <source>
        <dbReference type="ARBA" id="ARBA00005074"/>
    </source>
</evidence>
<gene>
    <name evidence="16" type="ORF">OAUR00152_LOCUS30724</name>
</gene>
<evidence type="ECO:0000256" key="9">
    <source>
        <dbReference type="ARBA" id="ARBA00023098"/>
    </source>
</evidence>